<feature type="region of interest" description="Disordered" evidence="1">
    <location>
        <begin position="1"/>
        <end position="24"/>
    </location>
</feature>
<dbReference type="Pfam" id="PF11209">
    <property type="entry name" value="LmeA"/>
    <property type="match status" value="1"/>
</dbReference>
<keyword evidence="2" id="KW-0812">Transmembrane</keyword>
<dbReference type="InterPro" id="IPR021373">
    <property type="entry name" value="DUF2993"/>
</dbReference>
<protein>
    <submittedName>
        <fullName evidence="3">DUF2993 domain-containing protein</fullName>
    </submittedName>
</protein>
<keyword evidence="2" id="KW-0472">Membrane</keyword>
<evidence type="ECO:0000313" key="3">
    <source>
        <dbReference type="EMBL" id="QAY74486.1"/>
    </source>
</evidence>
<name>A0A4P6FF61_9MICO</name>
<proteinExistence type="predicted"/>
<reference evidence="3 4" key="1">
    <citation type="submission" date="2019-01" db="EMBL/GenBank/DDBJ databases">
        <title>Genome sequencing of strain FW100M-8.</title>
        <authorList>
            <person name="Heo J."/>
            <person name="Kim S.-J."/>
            <person name="Kim J.-S."/>
            <person name="Hong S.-B."/>
            <person name="Kwon S.-W."/>
        </authorList>
    </citation>
    <scope>NUCLEOTIDE SEQUENCE [LARGE SCALE GENOMIC DNA]</scope>
    <source>
        <strain evidence="3 4">FW100M-8</strain>
    </source>
</reference>
<dbReference type="OrthoDB" id="5116168at2"/>
<accession>A0A4P6FF61</accession>
<gene>
    <name evidence="3" type="ORF">ET445_15280</name>
</gene>
<evidence type="ECO:0000256" key="2">
    <source>
        <dbReference type="SAM" id="Phobius"/>
    </source>
</evidence>
<keyword evidence="2" id="KW-1133">Transmembrane helix</keyword>
<dbReference type="KEGG" id="agf:ET445_15280"/>
<dbReference type="AlphaFoldDB" id="A0A4P6FF61"/>
<organism evidence="3 4">
    <name type="scientific">Agromyces protaetiae</name>
    <dbReference type="NCBI Taxonomy" id="2509455"/>
    <lineage>
        <taxon>Bacteria</taxon>
        <taxon>Bacillati</taxon>
        <taxon>Actinomycetota</taxon>
        <taxon>Actinomycetes</taxon>
        <taxon>Micrococcales</taxon>
        <taxon>Microbacteriaceae</taxon>
        <taxon>Agromyces</taxon>
    </lineage>
</organism>
<evidence type="ECO:0000313" key="4">
    <source>
        <dbReference type="Proteomes" id="UP000291259"/>
    </source>
</evidence>
<feature type="transmembrane region" description="Helical" evidence="2">
    <location>
        <begin position="33"/>
        <end position="54"/>
    </location>
</feature>
<dbReference type="Proteomes" id="UP000291259">
    <property type="component" value="Chromosome"/>
</dbReference>
<dbReference type="EMBL" id="CP035491">
    <property type="protein sequence ID" value="QAY74486.1"/>
    <property type="molecule type" value="Genomic_DNA"/>
</dbReference>
<sequence length="270" mass="27748">MADDPDETQVTEVLPDVSAEADPPRARRRGRGWIIAGIVVAIVAIIAVVADIVARNVAESTIEVQAAKALPENVTGDIHASIGGFSVLAQLITGRAERVELTAPKLVVDGTPMAVDVVVRDIPIRLDGPTGRIDAEVDLDQDAVNRLAFAQGVPGGFTLGDGLVGYTGQLEILGFPVHYSASARAEAAGDAVLLTPTAVEVGSGAVALDLSEATQSVLGGDPLRICVAEQLPAGVEIAGIDVRKGEATVRLESTGLVLDAEHLKATGTCS</sequence>
<evidence type="ECO:0000256" key="1">
    <source>
        <dbReference type="SAM" id="MobiDB-lite"/>
    </source>
</evidence>
<keyword evidence="4" id="KW-1185">Reference proteome</keyword>
<dbReference type="RefSeq" id="WP_129192031.1">
    <property type="nucleotide sequence ID" value="NZ_CP035491.1"/>
</dbReference>